<keyword evidence="15" id="KW-1185">Reference proteome</keyword>
<dbReference type="GO" id="GO:0045202">
    <property type="term" value="C:synapse"/>
    <property type="evidence" value="ECO:0007669"/>
    <property type="project" value="UniProtKB-SubCell"/>
</dbReference>
<keyword evidence="5 12" id="KW-0677">Repeat</keyword>
<dbReference type="GO" id="GO:0005634">
    <property type="term" value="C:nucleus"/>
    <property type="evidence" value="ECO:0007669"/>
    <property type="project" value="UniProtKB-SubCell"/>
</dbReference>
<evidence type="ECO:0000256" key="1">
    <source>
        <dbReference type="ARBA" id="ARBA00004123"/>
    </source>
</evidence>
<dbReference type="GO" id="GO:0048870">
    <property type="term" value="P:cell motility"/>
    <property type="evidence" value="ECO:0007669"/>
    <property type="project" value="TreeGrafter"/>
</dbReference>
<dbReference type="GO" id="GO:0043149">
    <property type="term" value="P:stress fiber assembly"/>
    <property type="evidence" value="ECO:0007669"/>
    <property type="project" value="TreeGrafter"/>
</dbReference>
<evidence type="ECO:0000256" key="12">
    <source>
        <dbReference type="RuleBase" id="RU301113"/>
    </source>
</evidence>
<accession>M4AR94</accession>
<dbReference type="GO" id="GO:0003779">
    <property type="term" value="F:actin binding"/>
    <property type="evidence" value="ECO:0007669"/>
    <property type="project" value="UniProtKB-KW"/>
</dbReference>
<feature type="compositionally biased region" description="Acidic residues" evidence="13">
    <location>
        <begin position="398"/>
        <end position="415"/>
    </location>
</feature>
<dbReference type="GO" id="GO:0004864">
    <property type="term" value="F:protein phosphatase inhibitor activity"/>
    <property type="evidence" value="ECO:0007669"/>
    <property type="project" value="UniProtKB-UniRule"/>
</dbReference>
<evidence type="ECO:0000256" key="2">
    <source>
        <dbReference type="ARBA" id="ARBA00004496"/>
    </source>
</evidence>
<name>M4AR94_XIPMA</name>
<keyword evidence="8" id="KW-0539">Nucleus</keyword>
<dbReference type="Gene3D" id="6.10.140.2130">
    <property type="match status" value="1"/>
</dbReference>
<organism evidence="14 15">
    <name type="scientific">Xiphophorus maculatus</name>
    <name type="common">Southern platyfish</name>
    <name type="synonym">Platypoecilus maculatus</name>
    <dbReference type="NCBI Taxonomy" id="8083"/>
    <lineage>
        <taxon>Eukaryota</taxon>
        <taxon>Metazoa</taxon>
        <taxon>Chordata</taxon>
        <taxon>Craniata</taxon>
        <taxon>Vertebrata</taxon>
        <taxon>Euteleostomi</taxon>
        <taxon>Actinopterygii</taxon>
        <taxon>Neopterygii</taxon>
        <taxon>Teleostei</taxon>
        <taxon>Neoteleostei</taxon>
        <taxon>Acanthomorphata</taxon>
        <taxon>Ovalentaria</taxon>
        <taxon>Atherinomorphae</taxon>
        <taxon>Cyprinodontiformes</taxon>
        <taxon>Poeciliidae</taxon>
        <taxon>Poeciliinae</taxon>
        <taxon>Xiphophorus</taxon>
    </lineage>
</organism>
<dbReference type="Proteomes" id="UP000002852">
    <property type="component" value="Unassembled WGS sequence"/>
</dbReference>
<comment type="similarity">
    <text evidence="3 12">Belongs to the phosphatase and actin regulator family.</text>
</comment>
<reference evidence="15" key="2">
    <citation type="journal article" date="2013" name="Nat. Genet.">
        <title>The genome of the platyfish, Xiphophorus maculatus, provides insights into evolutionary adaptation and several complex traits.</title>
        <authorList>
            <person name="Schartl M."/>
            <person name="Walter R.B."/>
            <person name="Shen Y."/>
            <person name="Garcia T."/>
            <person name="Catchen J."/>
            <person name="Amores A."/>
            <person name="Braasch I."/>
            <person name="Chalopin D."/>
            <person name="Volff J.N."/>
            <person name="Lesch K.P."/>
            <person name="Bisazza A."/>
            <person name="Minx P."/>
            <person name="Hillier L."/>
            <person name="Wilson R.K."/>
            <person name="Fuerstenberg S."/>
            <person name="Boore J."/>
            <person name="Searle S."/>
            <person name="Postlethwait J.H."/>
            <person name="Warren W.C."/>
        </authorList>
    </citation>
    <scope>NUCLEOTIDE SEQUENCE [LARGE SCALE GENOMIC DNA]</scope>
    <source>
        <strain evidence="15">JP 163 A</strain>
    </source>
</reference>
<keyword evidence="4" id="KW-0963">Cytoplasm</keyword>
<keyword evidence="6" id="KW-0770">Synapse</keyword>
<evidence type="ECO:0000256" key="7">
    <source>
        <dbReference type="ARBA" id="ARBA00023203"/>
    </source>
</evidence>
<dbReference type="InParanoid" id="M4AR94"/>
<feature type="repeat" description="RPEL" evidence="11">
    <location>
        <begin position="92"/>
        <end position="117"/>
    </location>
</feature>
<evidence type="ECO:0000256" key="11">
    <source>
        <dbReference type="PROSITE-ProRule" id="PRU00401"/>
    </source>
</evidence>
<reference evidence="14" key="3">
    <citation type="submission" date="2025-08" db="UniProtKB">
        <authorList>
            <consortium name="Ensembl"/>
        </authorList>
    </citation>
    <scope>IDENTIFICATION</scope>
    <source>
        <strain evidence="14">JP 163 A</strain>
    </source>
</reference>
<protein>
    <recommendedName>
        <fullName evidence="12">Phosphatase and actin regulator</fullName>
    </recommendedName>
</protein>
<dbReference type="PANTHER" id="PTHR12751">
    <property type="entry name" value="PHOSPHATASE AND ACTIN REGULATOR PHACTR"/>
    <property type="match status" value="1"/>
</dbReference>
<evidence type="ECO:0000256" key="4">
    <source>
        <dbReference type="ARBA" id="ARBA00022490"/>
    </source>
</evidence>
<comment type="subcellular location">
    <subcellularLocation>
        <location evidence="2">Cytoplasm</location>
    </subcellularLocation>
    <subcellularLocation>
        <location evidence="1">Nucleus</location>
    </subcellularLocation>
    <subcellularLocation>
        <location evidence="10">Synapse</location>
    </subcellularLocation>
</comment>
<dbReference type="HOGENOM" id="CLU_015753_3_0_1"/>
<sequence>MATTPASNSDRRPLRRLRSTSDIPYLVEARRSFNLRTAEEVERLSAMRSESLVSGTHTPPIRHRSKFATLGRLLKPWKWRKKKSEKFKQTSAALERKMSLRQSRDELIKRGVLKEIFEKGELNEAQVALKGRNYVLSRHMVQFNSTVSLLTTAVMHVFDDNICSVLLFFSPPLATVEFRSSMDGSICPQEPSMKTSMVLPTKKSVSFPNDHQETPAKPPLYHKQPPALPPKPFSRIPNHNSCQPMKLPCMPGAKHSPPLPPKKVMICVPPGGLDSSPSPSLNPLSTLPPKCAPPQGLSSHHGTLLPSQLVGLHQSHGHPLQLQYGGLHAPSRIIEELNKTLALSMQRFERSASVLLNLSGGRKGWIRKVPSVIIEYEDDKENMPNESDYEDLPSMYKDEEDDVDDDEEDDEDDDSIFTSTLAKKVLRKDSLAIKLSNRPSKRELEEKNILPMQTDEERLESRQQIGTKLTRRLSQRPTAEELEQRNILKPRNEQEEMEEKREIKRRLTRKLSQRPTVEELRQAKILIRFSDYVEVSDAQDYDRRADKPWTRLTAADKAAIRKELNDFKSNEMEVHESSRHLTRFHRP</sequence>
<dbReference type="InterPro" id="IPR004018">
    <property type="entry name" value="RPEL_repeat"/>
</dbReference>
<reference evidence="14" key="4">
    <citation type="submission" date="2025-09" db="UniProtKB">
        <authorList>
            <consortium name="Ensembl"/>
        </authorList>
    </citation>
    <scope>IDENTIFICATION</scope>
    <source>
        <strain evidence="14">JP 163 A</strain>
    </source>
</reference>
<dbReference type="eggNOG" id="KOG4339">
    <property type="taxonomic scope" value="Eukaryota"/>
</dbReference>
<dbReference type="PANTHER" id="PTHR12751:SF6">
    <property type="entry name" value="PHOSPHATASE AND ACTIN REGULATOR 1"/>
    <property type="match status" value="1"/>
</dbReference>
<dbReference type="GeneTree" id="ENSGT00940000155842"/>
<proteinExistence type="inferred from homology"/>
<evidence type="ECO:0000256" key="9">
    <source>
        <dbReference type="ARBA" id="ARBA00023272"/>
    </source>
</evidence>
<evidence type="ECO:0000256" key="10">
    <source>
        <dbReference type="ARBA" id="ARBA00034103"/>
    </source>
</evidence>
<keyword evidence="9" id="KW-0650">Protein phosphatase inhibitor</keyword>
<dbReference type="PROSITE" id="PS51073">
    <property type="entry name" value="RPEL"/>
    <property type="match status" value="3"/>
</dbReference>
<dbReference type="Gene3D" id="6.10.140.1750">
    <property type="match status" value="1"/>
</dbReference>
<comment type="subunit">
    <text evidence="12">Binds PPP1CA and actin.</text>
</comment>
<dbReference type="OMA" id="SRIPNHN"/>
<evidence type="ECO:0000256" key="13">
    <source>
        <dbReference type="SAM" id="MobiDB-lite"/>
    </source>
</evidence>
<dbReference type="Pfam" id="PF02755">
    <property type="entry name" value="RPEL"/>
    <property type="match status" value="4"/>
</dbReference>
<keyword evidence="7 12" id="KW-0009">Actin-binding</keyword>
<evidence type="ECO:0000256" key="6">
    <source>
        <dbReference type="ARBA" id="ARBA00023018"/>
    </source>
</evidence>
<evidence type="ECO:0000256" key="5">
    <source>
        <dbReference type="ARBA" id="ARBA00022737"/>
    </source>
</evidence>
<feature type="repeat" description="RPEL" evidence="11">
    <location>
        <begin position="429"/>
        <end position="454"/>
    </location>
</feature>
<reference evidence="15" key="1">
    <citation type="submission" date="2012-01" db="EMBL/GenBank/DDBJ databases">
        <authorList>
            <person name="Walter R."/>
            <person name="Schartl M."/>
            <person name="Warren W."/>
        </authorList>
    </citation>
    <scope>NUCLEOTIDE SEQUENCE [LARGE SCALE GENOMIC DNA]</scope>
    <source>
        <strain evidence="15">JP 163 A</strain>
    </source>
</reference>
<dbReference type="SMART" id="SM00707">
    <property type="entry name" value="RPEL"/>
    <property type="match status" value="4"/>
</dbReference>
<evidence type="ECO:0000313" key="15">
    <source>
        <dbReference type="Proteomes" id="UP000002852"/>
    </source>
</evidence>
<feature type="region of interest" description="Disordered" evidence="13">
    <location>
        <begin position="378"/>
        <end position="416"/>
    </location>
</feature>
<dbReference type="AlphaFoldDB" id="M4AR94"/>
<feature type="repeat" description="RPEL" evidence="11">
    <location>
        <begin position="467"/>
        <end position="492"/>
    </location>
</feature>
<evidence type="ECO:0000256" key="8">
    <source>
        <dbReference type="ARBA" id="ARBA00023242"/>
    </source>
</evidence>
<evidence type="ECO:0000256" key="3">
    <source>
        <dbReference type="ARBA" id="ARBA00009795"/>
    </source>
</evidence>
<evidence type="ECO:0000313" key="14">
    <source>
        <dbReference type="Ensembl" id="ENSXMAP00000016989.2"/>
    </source>
</evidence>
<dbReference type="Ensembl" id="ENSXMAT00000017013.2">
    <property type="protein sequence ID" value="ENSXMAP00000016989.2"/>
    <property type="gene ID" value="ENSXMAG00000016948.2"/>
</dbReference>
<dbReference type="GO" id="GO:0005737">
    <property type="term" value="C:cytoplasm"/>
    <property type="evidence" value="ECO:0007669"/>
    <property type="project" value="UniProtKB-SubCell"/>
</dbReference>